<evidence type="ECO:0008006" key="3">
    <source>
        <dbReference type="Google" id="ProtNLM"/>
    </source>
</evidence>
<sequence length="2023" mass="205929">MGDNTILGTGAVINFTGFDVDASGNITVAAAQGLDTNGAGALELGFVNATSVLVGSSATTAVTIVTDNNSASDVAITGGLTVTSAGTHNSFTITSSADTEHAQVITANSLTSGHALDIATSSTTGAAVYIADSSGDTVGAEGILYIRNTDSTLTQQQYLIQGSYVDSADTDADFLLFEDNSGNDKFVVSRDGDIFIDGTAEGTAAITIDGGDITLTDGDINLVSGDLAINTGGNFDLLSGDFNVTLSGTADASISKTATGTAAEEGLEITFNATTGVDVDQRALVVDVDSANHSASTDVVVGLDIENLTGADAEGTETAIRIGTGWDNILDTVGFDVVNTTGATTIAGSALGTDALTLTAGDILLTSGNFDMTSGDFNVNLVDGQTANIDGDGSPTADILTIGSGDTSATDGVDGLQITFTSDDASGNLIDLTPVFTDNDAGNNAETWNVIDVDALTVTQNDSGGAITGVVRGLNIGALTESATGDDAITSTAILVGSGWDTGLSINGRADILANTENTYISGGNFAVFDALSDNNTIIGYQALSSASVSGADAHTALGVGALASITTGDNNIAIGYLALNANTNGNSNIAIGNNALTLTDGIGSVFNTVVGINAATANTTGNSNTVLGYSAFPWNETGSSNTVIGYQAGGGGAAIENNITGNTALGRDAGRLLNDGNNNVLIGHDAGDQLTSGDQNIVIGYDIDAPSATDSNQLSIGNLIFGTGIDGADTTISTGNIGIGVVAPGALLDIDTPDASSITAEQIQLRSSATAQTLTDGTTIADWRNNQFIAPTLNGVAAGGTETVTNASTLYIDAAPSGSNITITNPYALFVDAGNARFDGLLIAGSANEVLTLSTGKIDADAITLFAGGNGVGIATSATGLETESDGLSLLQGCGDTQILKWEEDTDTWDCAGDATSGTFGTDNQIPFVNAGGTDFDYSAKFTFDGDSLDITNSALTDTTGGLDINITTVTDAVSGINLDFTNDEGAGASTAYGAIINIDNNATTNDDTVFGLYLDNENSGDADADKVADALLVIDNSDTGDPVIDGIRFISAGGGFTDYIDTPTIDITGAGAITGATAITIAGSEGSTVSTVTAGDAVISDGSLAITDDDNDASFSTINNTATTFGETTATGVNALSSTTLTTGDLLELRLTESALTTGNYLTAYDATAGASVFEIGEDGIITAGTSNTVLTLATGMIDADAVTLFAGGDGVGITTSATGLETESDGLSLLQGCADEQILRWEESTDTWDCSAESGALLAVGHPAESKINDTASDQDFTSIYTIPANYLTENKVLRVTFGMGMVAGTSTATHNQYVKLGGTKVIQGNVGTDATNGITRIYSMVVYIVGTAAAGASVPVESSVIYAVPSTGAYSNIAQPVNLATNGTLSIVNGVTWSATGSTETMTLRTFLVEELVNIGADLAEIYGTKDGSVESGDVVSLDSSLNAGVKKSDRPYDPTAFGIISTSPGLIMGVLDDPGTIPVLVALSGRVPVKVTTENGPIQPGDLLTSSSLPGVAMRATKAGQIIGQAMQSFEGEGVGSVLAFIKTSYGNGAGVLELLPGLSGEDTASISPDIGKLALAQLMEQKEQLGASVNLSEITTDRLMAGLEVITPRVVADKVETNTISSSTGTGIEVSLNEGGVFTIGGETTETITNEDGTTTEVATPAPVITFDALGNAVFAGEVTAKKFNISEIAGLSTLSEEVALLSDGQEAITLTASAVESLSNMLNVLSGDVIVLKENGVLLEERVATVETALTTGIFKDEEGLVSLDKLLVTGEAKFEGETTFDGLTFFNANSTFAQNVIFSGGVEFTVPPIFNADTAGFAIIREGANKVEVVFDNAYVATPVVNATMTYEEEDNIDEETAQEIFEANIQSIVVNKSTGGFTILLNQNAPRDIRFSWSALAVKDAKVFEGIIPGLTIEEETQVPVEEVTPPAPEATATPPEEIISPEETSSAEEVVEVAPTQEEVGVPIENVEIEETQVEEVIEEPAPTLEEVGVPIENVEIVEEPAPEPAPEPDPTE</sequence>
<reference evidence="1 2" key="1">
    <citation type="journal article" date="2016" name="Nat. Commun.">
        <title>Thousands of microbial genomes shed light on interconnected biogeochemical processes in an aquifer system.</title>
        <authorList>
            <person name="Anantharaman K."/>
            <person name="Brown C.T."/>
            <person name="Hug L.A."/>
            <person name="Sharon I."/>
            <person name="Castelle C.J."/>
            <person name="Probst A.J."/>
            <person name="Thomas B.C."/>
            <person name="Singh A."/>
            <person name="Wilkins M.J."/>
            <person name="Karaoz U."/>
            <person name="Brodie E.L."/>
            <person name="Williams K.H."/>
            <person name="Hubbard S.S."/>
            <person name="Banfield J.F."/>
        </authorList>
    </citation>
    <scope>NUCLEOTIDE SEQUENCE [LARGE SCALE GENOMIC DNA]</scope>
</reference>
<dbReference type="EMBL" id="MFTO01000013">
    <property type="protein sequence ID" value="OGI63787.1"/>
    <property type="molecule type" value="Genomic_DNA"/>
</dbReference>
<dbReference type="Proteomes" id="UP000178985">
    <property type="component" value="Unassembled WGS sequence"/>
</dbReference>
<evidence type="ECO:0000313" key="2">
    <source>
        <dbReference type="Proteomes" id="UP000178985"/>
    </source>
</evidence>
<gene>
    <name evidence="1" type="ORF">A2733_02355</name>
</gene>
<accession>A0A1F6V278</accession>
<evidence type="ECO:0000313" key="1">
    <source>
        <dbReference type="EMBL" id="OGI63787.1"/>
    </source>
</evidence>
<protein>
    <recommendedName>
        <fullName evidence="3">Peptidase S74 domain-containing protein</fullName>
    </recommendedName>
</protein>
<proteinExistence type="predicted"/>
<comment type="caution">
    <text evidence="1">The sequence shown here is derived from an EMBL/GenBank/DDBJ whole genome shotgun (WGS) entry which is preliminary data.</text>
</comment>
<organism evidence="1 2">
    <name type="scientific">Candidatus Nomurabacteria bacterium RIFCSPHIGHO2_01_FULL_40_20</name>
    <dbReference type="NCBI Taxonomy" id="1801738"/>
    <lineage>
        <taxon>Bacteria</taxon>
        <taxon>Candidatus Nomuraibacteriota</taxon>
    </lineage>
</organism>
<name>A0A1F6V278_9BACT</name>